<evidence type="ECO:0000313" key="4">
    <source>
        <dbReference type="Proteomes" id="UP000781958"/>
    </source>
</evidence>
<protein>
    <submittedName>
        <fullName evidence="3">Protease I</fullName>
        <ecNumber evidence="3">3.2.-.-</ecNumber>
    </submittedName>
</protein>
<name>A0ABS4SW48_9PROT</name>
<dbReference type="InterPro" id="IPR006286">
    <property type="entry name" value="C56_PfpI-like"/>
</dbReference>
<dbReference type="CDD" id="cd03134">
    <property type="entry name" value="GATase1_PfpI_like"/>
    <property type="match status" value="1"/>
</dbReference>
<proteinExistence type="inferred from homology"/>
<evidence type="ECO:0000259" key="2">
    <source>
        <dbReference type="Pfam" id="PF01965"/>
    </source>
</evidence>
<dbReference type="InterPro" id="IPR002818">
    <property type="entry name" value="DJ-1/PfpI"/>
</dbReference>
<dbReference type="PROSITE" id="PS51276">
    <property type="entry name" value="PEPTIDASE_C56_PFPI"/>
    <property type="match status" value="1"/>
</dbReference>
<dbReference type="GO" id="GO:0006508">
    <property type="term" value="P:proteolysis"/>
    <property type="evidence" value="ECO:0007669"/>
    <property type="project" value="UniProtKB-KW"/>
</dbReference>
<evidence type="ECO:0000313" key="3">
    <source>
        <dbReference type="EMBL" id="MBP2296791.1"/>
    </source>
</evidence>
<dbReference type="EC" id="3.2.-.-" evidence="3"/>
<keyword evidence="3" id="KW-0378">Hydrolase</keyword>
<dbReference type="NCBIfam" id="TIGR01382">
    <property type="entry name" value="PfpI"/>
    <property type="match status" value="1"/>
</dbReference>
<keyword evidence="4" id="KW-1185">Reference proteome</keyword>
<evidence type="ECO:0000256" key="1">
    <source>
        <dbReference type="ARBA" id="ARBA00008542"/>
    </source>
</evidence>
<dbReference type="GO" id="GO:0008233">
    <property type="term" value="F:peptidase activity"/>
    <property type="evidence" value="ECO:0007669"/>
    <property type="project" value="UniProtKB-KW"/>
</dbReference>
<dbReference type="PANTHER" id="PTHR42733">
    <property type="entry name" value="DJ-1 PROTEIN"/>
    <property type="match status" value="1"/>
</dbReference>
<dbReference type="Pfam" id="PF01965">
    <property type="entry name" value="DJ-1_PfpI"/>
    <property type="match status" value="1"/>
</dbReference>
<dbReference type="SUPFAM" id="SSF52317">
    <property type="entry name" value="Class I glutamine amidotransferase-like"/>
    <property type="match status" value="1"/>
</dbReference>
<dbReference type="InterPro" id="IPR029062">
    <property type="entry name" value="Class_I_gatase-like"/>
</dbReference>
<dbReference type="Gene3D" id="3.40.50.880">
    <property type="match status" value="1"/>
</dbReference>
<keyword evidence="3" id="KW-0326">Glycosidase</keyword>
<keyword evidence="3" id="KW-0645">Protease</keyword>
<comment type="similarity">
    <text evidence="1">Belongs to the peptidase C56 family.</text>
</comment>
<feature type="domain" description="DJ-1/PfpI" evidence="2">
    <location>
        <begin position="7"/>
        <end position="169"/>
    </location>
</feature>
<dbReference type="Proteomes" id="UP000781958">
    <property type="component" value="Unassembled WGS sequence"/>
</dbReference>
<dbReference type="RefSeq" id="WP_209772388.1">
    <property type="nucleotide sequence ID" value="NZ_JAGINP010000035.1"/>
</dbReference>
<dbReference type="GO" id="GO:0016798">
    <property type="term" value="F:hydrolase activity, acting on glycosyl bonds"/>
    <property type="evidence" value="ECO:0007669"/>
    <property type="project" value="UniProtKB-KW"/>
</dbReference>
<reference evidence="3 4" key="1">
    <citation type="submission" date="2021-03" db="EMBL/GenBank/DDBJ databases">
        <title>Genomic Encyclopedia of Type Strains, Phase III (KMG-III): the genomes of soil and plant-associated and newly described type strains.</title>
        <authorList>
            <person name="Whitman W."/>
        </authorList>
    </citation>
    <scope>NUCLEOTIDE SEQUENCE [LARGE SCALE GENOMIC DNA]</scope>
    <source>
        <strain evidence="3 4">IMMIB AFH-6</strain>
    </source>
</reference>
<dbReference type="PANTHER" id="PTHR42733:SF13">
    <property type="entry name" value="DJ-1_PFPI DOMAIN-CONTAINING PROTEIN"/>
    <property type="match status" value="1"/>
</dbReference>
<comment type="caution">
    <text evidence="3">The sequence shown here is derived from an EMBL/GenBank/DDBJ whole genome shotgun (WGS) entry which is preliminary data.</text>
</comment>
<organism evidence="3 4">
    <name type="scientific">Azospirillum rugosum</name>
    <dbReference type="NCBI Taxonomy" id="416170"/>
    <lineage>
        <taxon>Bacteria</taxon>
        <taxon>Pseudomonadati</taxon>
        <taxon>Pseudomonadota</taxon>
        <taxon>Alphaproteobacteria</taxon>
        <taxon>Rhodospirillales</taxon>
        <taxon>Azospirillaceae</taxon>
        <taxon>Azospirillum</taxon>
    </lineage>
</organism>
<dbReference type="EMBL" id="JAGINP010000035">
    <property type="protein sequence ID" value="MBP2296791.1"/>
    <property type="molecule type" value="Genomic_DNA"/>
</dbReference>
<gene>
    <name evidence="3" type="ORF">J2851_006609</name>
</gene>
<accession>A0ABS4SW48</accession>
<sequence>MNLADAQVAVLAENLYQELELWYPVLRLREAGANVVVVAPTADQPYASKLGYPVTADRAVADVTAEDFDAVVIPGGFAPEGIRRNKAMVDLVRAVHDQGGLVAAVCHAGWVLASAGIARGRTLTCVSLIKDDVVNAGANYVDEPVVRDGNIITSRLPSDLPVFAREIVAYLEETPSRRSNGRMLMPANGRASSSAAFTTPVELVMGPRGKASANYVSVVVEAKA</sequence>